<evidence type="ECO:0000256" key="2">
    <source>
        <dbReference type="ARBA" id="ARBA00022475"/>
    </source>
</evidence>
<keyword evidence="10" id="KW-1185">Reference proteome</keyword>
<keyword evidence="3" id="KW-0597">Phosphoprotein</keyword>
<dbReference type="Pfam" id="PF06580">
    <property type="entry name" value="His_kinase"/>
    <property type="match status" value="1"/>
</dbReference>
<dbReference type="GO" id="GO:0000155">
    <property type="term" value="F:phosphorelay sensor kinase activity"/>
    <property type="evidence" value="ECO:0007669"/>
    <property type="project" value="InterPro"/>
</dbReference>
<dbReference type="CDD" id="cd06225">
    <property type="entry name" value="HAMP"/>
    <property type="match status" value="1"/>
</dbReference>
<dbReference type="Pfam" id="PF00672">
    <property type="entry name" value="HAMP"/>
    <property type="match status" value="1"/>
</dbReference>
<evidence type="ECO:0000256" key="4">
    <source>
        <dbReference type="ARBA" id="ARBA00022679"/>
    </source>
</evidence>
<evidence type="ECO:0000256" key="7">
    <source>
        <dbReference type="SAM" id="Phobius"/>
    </source>
</evidence>
<gene>
    <name evidence="9" type="ORF">EHS13_08345</name>
</gene>
<dbReference type="GO" id="GO:0005886">
    <property type="term" value="C:plasma membrane"/>
    <property type="evidence" value="ECO:0007669"/>
    <property type="project" value="UniProtKB-SubCell"/>
</dbReference>
<keyword evidence="7" id="KW-1133">Transmembrane helix</keyword>
<evidence type="ECO:0000256" key="1">
    <source>
        <dbReference type="ARBA" id="ARBA00004651"/>
    </source>
</evidence>
<evidence type="ECO:0000313" key="10">
    <source>
        <dbReference type="Proteomes" id="UP000426246"/>
    </source>
</evidence>
<sequence>MQVMRSLPIIAQILLMPYYFITKSLYRKIWFCFFIMISITVTILGMDTYLQTSSEMKRIAIGNMEQISNQSAATLESYMANVKNVAWDYFGDKNFQQFVKKMGSEPDTYSHYSAKFSQFLSDNPIVDFIMISQLDGYKLSSGGVKSMDFDSSSLEEMAIANDGKGVWLSTYMIDTITGKQVNTLIFAQAIKLININLNSPIVGVLYIRLSPQYLNKWLGNIASEKQGEYALVDSKDGKVMLPANEERLNNQMKEMDSLFAFSYGVSSKYLYGEEQGGKTLFVSNELHNTSWVLVGKVPLRVLLKQVNALAVRTIFIGAICLLGAMIIASVLASRIITPLKQLKKGFVSIEKGNYEISIPVRSRDEIGYFVKHFNRMAQEINMLISKVYESELIKKDAQIKSLQSQINPHFLYNTLGMIDSLAALHEDDRISLISSSLAKMFRYNISAGYMSTLQAEIRQLETYLTVQQIRFADRLSYTIEMEEGLQTILIPKLLLQPLVENSFIHGIDHISVGGEIRIRVISLSDTDAAIIVWNNGPSIEQQKLQALQVMLEQCQQQNYASNSASSIGIFNVQYRIKLVYGNHYGLTIQSEEEQGTTVTVLVKKMGVEEPLYENNDRG</sequence>
<accession>A0A6B8RHN8</accession>
<dbReference type="InterPro" id="IPR003660">
    <property type="entry name" value="HAMP_dom"/>
</dbReference>
<keyword evidence="6 7" id="KW-0472">Membrane</keyword>
<feature type="transmembrane region" description="Helical" evidence="7">
    <location>
        <begin position="29"/>
        <end position="50"/>
    </location>
</feature>
<dbReference type="PROSITE" id="PS50885">
    <property type="entry name" value="HAMP"/>
    <property type="match status" value="1"/>
</dbReference>
<keyword evidence="2" id="KW-1003">Cell membrane</keyword>
<keyword evidence="5 9" id="KW-0418">Kinase</keyword>
<dbReference type="KEGG" id="ppsc:EHS13_08345"/>
<evidence type="ECO:0000256" key="3">
    <source>
        <dbReference type="ARBA" id="ARBA00022553"/>
    </source>
</evidence>
<reference evidence="10" key="1">
    <citation type="submission" date="2018-11" db="EMBL/GenBank/DDBJ databases">
        <title>Complete genome sequence of Paenibacillus sp. ML311-T8.</title>
        <authorList>
            <person name="Nam Y.-D."/>
            <person name="Kang J."/>
            <person name="Chung W.-H."/>
            <person name="Park Y.S."/>
        </authorList>
    </citation>
    <scope>NUCLEOTIDE SEQUENCE [LARGE SCALE GENOMIC DNA]</scope>
    <source>
        <strain evidence="10">ML311-T8</strain>
    </source>
</reference>
<dbReference type="Proteomes" id="UP000426246">
    <property type="component" value="Chromosome"/>
</dbReference>
<dbReference type="AlphaFoldDB" id="A0A6B8RHN8"/>
<dbReference type="SMART" id="SM00304">
    <property type="entry name" value="HAMP"/>
    <property type="match status" value="1"/>
</dbReference>
<dbReference type="InterPro" id="IPR003594">
    <property type="entry name" value="HATPase_dom"/>
</dbReference>
<evidence type="ECO:0000313" key="9">
    <source>
        <dbReference type="EMBL" id="QGQ94886.1"/>
    </source>
</evidence>
<dbReference type="EMBL" id="CP034235">
    <property type="protein sequence ID" value="QGQ94886.1"/>
    <property type="molecule type" value="Genomic_DNA"/>
</dbReference>
<comment type="subcellular location">
    <subcellularLocation>
        <location evidence="1">Cell membrane</location>
        <topology evidence="1">Multi-pass membrane protein</topology>
    </subcellularLocation>
</comment>
<protein>
    <submittedName>
        <fullName evidence="9">Sensor histidine kinase</fullName>
    </submittedName>
</protein>
<dbReference type="InterPro" id="IPR010559">
    <property type="entry name" value="Sig_transdc_His_kin_internal"/>
</dbReference>
<evidence type="ECO:0000256" key="6">
    <source>
        <dbReference type="ARBA" id="ARBA00023136"/>
    </source>
</evidence>
<keyword evidence="7" id="KW-0812">Transmembrane</keyword>
<dbReference type="OrthoDB" id="9776552at2"/>
<dbReference type="PANTHER" id="PTHR34220:SF7">
    <property type="entry name" value="SENSOR HISTIDINE KINASE YPDA"/>
    <property type="match status" value="1"/>
</dbReference>
<dbReference type="Gene3D" id="3.30.450.20">
    <property type="entry name" value="PAS domain"/>
    <property type="match status" value="1"/>
</dbReference>
<name>A0A6B8RHN8_9BACL</name>
<dbReference type="SUPFAM" id="SSF158472">
    <property type="entry name" value="HAMP domain-like"/>
    <property type="match status" value="1"/>
</dbReference>
<dbReference type="SUPFAM" id="SSF55874">
    <property type="entry name" value="ATPase domain of HSP90 chaperone/DNA topoisomerase II/histidine kinase"/>
    <property type="match status" value="1"/>
</dbReference>
<evidence type="ECO:0000256" key="5">
    <source>
        <dbReference type="ARBA" id="ARBA00022777"/>
    </source>
</evidence>
<dbReference type="Pfam" id="PF02518">
    <property type="entry name" value="HATPase_c"/>
    <property type="match status" value="1"/>
</dbReference>
<feature type="transmembrane region" description="Helical" evidence="7">
    <location>
        <begin position="314"/>
        <end position="336"/>
    </location>
</feature>
<dbReference type="Gene3D" id="3.30.565.10">
    <property type="entry name" value="Histidine kinase-like ATPase, C-terminal domain"/>
    <property type="match status" value="1"/>
</dbReference>
<proteinExistence type="predicted"/>
<dbReference type="RefSeq" id="WP_155699895.1">
    <property type="nucleotide sequence ID" value="NZ_CP034235.1"/>
</dbReference>
<dbReference type="Gene3D" id="6.10.340.10">
    <property type="match status" value="1"/>
</dbReference>
<keyword evidence="4" id="KW-0808">Transferase</keyword>
<dbReference type="InterPro" id="IPR050640">
    <property type="entry name" value="Bact_2-comp_sensor_kinase"/>
</dbReference>
<feature type="domain" description="HAMP" evidence="8">
    <location>
        <begin position="333"/>
        <end position="385"/>
    </location>
</feature>
<organism evidence="9 10">
    <name type="scientific">Paenibacillus psychroresistens</name>
    <dbReference type="NCBI Taxonomy" id="1778678"/>
    <lineage>
        <taxon>Bacteria</taxon>
        <taxon>Bacillati</taxon>
        <taxon>Bacillota</taxon>
        <taxon>Bacilli</taxon>
        <taxon>Bacillales</taxon>
        <taxon>Paenibacillaceae</taxon>
        <taxon>Paenibacillus</taxon>
    </lineage>
</organism>
<dbReference type="InterPro" id="IPR036890">
    <property type="entry name" value="HATPase_C_sf"/>
</dbReference>
<evidence type="ECO:0000259" key="8">
    <source>
        <dbReference type="PROSITE" id="PS50885"/>
    </source>
</evidence>
<dbReference type="PANTHER" id="PTHR34220">
    <property type="entry name" value="SENSOR HISTIDINE KINASE YPDA"/>
    <property type="match status" value="1"/>
</dbReference>